<dbReference type="Proteomes" id="UP000471501">
    <property type="component" value="Unassembled WGS sequence"/>
</dbReference>
<dbReference type="EMBL" id="WSTB01000002">
    <property type="protein sequence ID" value="MWB93860.1"/>
    <property type="molecule type" value="Genomic_DNA"/>
</dbReference>
<feature type="chain" id="PRO_5026025940" evidence="1">
    <location>
        <begin position="22"/>
        <end position="215"/>
    </location>
</feature>
<evidence type="ECO:0000313" key="4">
    <source>
        <dbReference type="Proteomes" id="UP000471501"/>
    </source>
</evidence>
<keyword evidence="1" id="KW-0732">Signal</keyword>
<proteinExistence type="predicted"/>
<gene>
    <name evidence="3" type="ORF">GON26_05770</name>
</gene>
<feature type="signal peptide" evidence="1">
    <location>
        <begin position="1"/>
        <end position="21"/>
    </location>
</feature>
<dbReference type="AlphaFoldDB" id="A0A6I4NH36"/>
<dbReference type="Pfam" id="PF13568">
    <property type="entry name" value="OMP_b-brl_2"/>
    <property type="match status" value="1"/>
</dbReference>
<protein>
    <submittedName>
        <fullName evidence="3">Outer membrane beta-barrel protein</fullName>
    </submittedName>
</protein>
<feature type="domain" description="Outer membrane protein beta-barrel" evidence="2">
    <location>
        <begin position="21"/>
        <end position="188"/>
    </location>
</feature>
<dbReference type="InterPro" id="IPR025665">
    <property type="entry name" value="Beta-barrel_OMP_2"/>
</dbReference>
<evidence type="ECO:0000259" key="2">
    <source>
        <dbReference type="Pfam" id="PF13568"/>
    </source>
</evidence>
<organism evidence="3 4">
    <name type="scientific">Flavobacterium hydrocarbonoxydans</name>
    <dbReference type="NCBI Taxonomy" id="2683249"/>
    <lineage>
        <taxon>Bacteria</taxon>
        <taxon>Pseudomonadati</taxon>
        <taxon>Bacteroidota</taxon>
        <taxon>Flavobacteriia</taxon>
        <taxon>Flavobacteriales</taxon>
        <taxon>Flavobacteriaceae</taxon>
        <taxon>Flavobacterium</taxon>
    </lineage>
</organism>
<sequence>MFKKITFVLFTAFLSLTTTQAQVTFTPGVHAGINLSKITSSDLGNKTDFYVGAFGSIKFSKIYSLQPELTYSRQGGKGTTSMGSTTTYNPETGNYITVYQNGTVDASLQYFSAVTINKLNFTDDIYVLVGPFFDILLADDFKVDPKSQERNFNKGEDVDLGIVGGLGYSLKNGISFEARVKKGIGSAFTNYHASGMNDSNNLVFQFGATYAFGKK</sequence>
<keyword evidence="4" id="KW-1185">Reference proteome</keyword>
<comment type="caution">
    <text evidence="3">The sequence shown here is derived from an EMBL/GenBank/DDBJ whole genome shotgun (WGS) entry which is preliminary data.</text>
</comment>
<dbReference type="RefSeq" id="WP_160373776.1">
    <property type="nucleotide sequence ID" value="NZ_WSTB01000002.1"/>
</dbReference>
<evidence type="ECO:0000313" key="3">
    <source>
        <dbReference type="EMBL" id="MWB93860.1"/>
    </source>
</evidence>
<evidence type="ECO:0000256" key="1">
    <source>
        <dbReference type="SAM" id="SignalP"/>
    </source>
</evidence>
<accession>A0A6I4NH36</accession>
<name>A0A6I4NH36_9FLAO</name>
<reference evidence="3 4" key="1">
    <citation type="submission" date="2019-12" db="EMBL/GenBank/DDBJ databases">
        <authorList>
            <person name="Kim Y.S."/>
        </authorList>
    </citation>
    <scope>NUCLEOTIDE SEQUENCE [LARGE SCALE GENOMIC DNA]</scope>
    <source>
        <strain evidence="3 4">GA093</strain>
    </source>
</reference>